<accession>I0W8C6</accession>
<protein>
    <submittedName>
        <fullName evidence="1">Uncharacterized protein</fullName>
    </submittedName>
</protein>
<sequence length="62" mass="6814">MLRFTDTDITLWTAAKGNGKKCARIYGMKYVLSLFDYGNKVFDPSGTVDPLVVGRARGVIGE</sequence>
<name>I0W8C6_RHOOP</name>
<evidence type="ECO:0000313" key="2">
    <source>
        <dbReference type="Proteomes" id="UP000006447"/>
    </source>
</evidence>
<gene>
    <name evidence="1" type="ORF">W59_36888</name>
</gene>
<proteinExistence type="predicted"/>
<evidence type="ECO:0000313" key="1">
    <source>
        <dbReference type="EMBL" id="EID72642.1"/>
    </source>
</evidence>
<comment type="caution">
    <text evidence="1">The sequence shown here is derived from an EMBL/GenBank/DDBJ whole genome shotgun (WGS) entry which is preliminary data.</text>
</comment>
<organism evidence="1 2">
    <name type="scientific">Rhodococcus opacus RKJ300 = JCM 13270</name>
    <dbReference type="NCBI Taxonomy" id="1165867"/>
    <lineage>
        <taxon>Bacteria</taxon>
        <taxon>Bacillati</taxon>
        <taxon>Actinomycetota</taxon>
        <taxon>Actinomycetes</taxon>
        <taxon>Mycobacteriales</taxon>
        <taxon>Nocardiaceae</taxon>
        <taxon>Rhodococcus</taxon>
    </lineage>
</organism>
<dbReference type="Proteomes" id="UP000006447">
    <property type="component" value="Unassembled WGS sequence"/>
</dbReference>
<dbReference type="EMBL" id="AJJH01000175">
    <property type="protein sequence ID" value="EID72642.1"/>
    <property type="molecule type" value="Genomic_DNA"/>
</dbReference>
<dbReference type="AlphaFoldDB" id="I0W8C6"/>
<reference evidence="1 2" key="1">
    <citation type="journal article" date="2012" name="J. Bacteriol.">
        <title>Draft genome sequence of the nitrophenol-degrading actinomycete Rhodococcus imtechensis RKJ300.</title>
        <authorList>
            <person name="Vikram S."/>
            <person name="Kumar S."/>
            <person name="Subramanian S."/>
            <person name="Raghava G.P."/>
        </authorList>
    </citation>
    <scope>NUCLEOTIDE SEQUENCE [LARGE SCALE GENOMIC DNA]</scope>
    <source>
        <strain evidence="1 2">RKJ300</strain>
    </source>
</reference>